<reference evidence="4" key="1">
    <citation type="submission" date="2022-11" db="UniProtKB">
        <authorList>
            <consortium name="WormBaseParasite"/>
        </authorList>
    </citation>
    <scope>IDENTIFICATION</scope>
</reference>
<feature type="compositionally biased region" description="Basic and acidic residues" evidence="2">
    <location>
        <begin position="212"/>
        <end position="224"/>
    </location>
</feature>
<dbReference type="AlphaFoldDB" id="A0A914C8G4"/>
<name>A0A914C8G4_9BILA</name>
<keyword evidence="1" id="KW-0175">Coiled coil</keyword>
<dbReference type="WBParaSite" id="ACRNAN_Path_464.g1762.t1">
    <property type="protein sequence ID" value="ACRNAN_Path_464.g1762.t1"/>
    <property type="gene ID" value="ACRNAN_Path_464.g1762"/>
</dbReference>
<proteinExistence type="predicted"/>
<feature type="region of interest" description="Disordered" evidence="2">
    <location>
        <begin position="194"/>
        <end position="224"/>
    </location>
</feature>
<dbReference type="Proteomes" id="UP000887540">
    <property type="component" value="Unplaced"/>
</dbReference>
<evidence type="ECO:0000313" key="4">
    <source>
        <dbReference type="WBParaSite" id="ACRNAN_Path_464.g1762.t1"/>
    </source>
</evidence>
<evidence type="ECO:0000256" key="1">
    <source>
        <dbReference type="SAM" id="Coils"/>
    </source>
</evidence>
<sequence length="251" mass="28732">MTRKNAGMNVMWKGLRDYYGISKELILIFLKLCVECELKKGTPKKGIVVKPIVSKEQNEKCQVDLIDLQACPDDEYKYIIVYQDQEREDQNNNRNVGDENKMGLMVLEQREQDIEVQRSGAREAQQEQAQKMELMVLEQRKQDIEVQQPMSSQQYVPEQVINSNLLKLIFLFFAKNLLWYVNFAILWIGRPSQSEETVDTGSGDRSGAKKPSALDRATDSESVARSRVKIVVSGSGDRSRGLWIGRPTPSR</sequence>
<feature type="region of interest" description="Disordered" evidence="2">
    <location>
        <begin position="232"/>
        <end position="251"/>
    </location>
</feature>
<feature type="coiled-coil region" evidence="1">
    <location>
        <begin position="107"/>
        <end position="142"/>
    </location>
</feature>
<evidence type="ECO:0000256" key="2">
    <source>
        <dbReference type="SAM" id="MobiDB-lite"/>
    </source>
</evidence>
<organism evidence="3 4">
    <name type="scientific">Acrobeloides nanus</name>
    <dbReference type="NCBI Taxonomy" id="290746"/>
    <lineage>
        <taxon>Eukaryota</taxon>
        <taxon>Metazoa</taxon>
        <taxon>Ecdysozoa</taxon>
        <taxon>Nematoda</taxon>
        <taxon>Chromadorea</taxon>
        <taxon>Rhabditida</taxon>
        <taxon>Tylenchina</taxon>
        <taxon>Cephalobomorpha</taxon>
        <taxon>Cephaloboidea</taxon>
        <taxon>Cephalobidae</taxon>
        <taxon>Acrobeloides</taxon>
    </lineage>
</organism>
<protein>
    <submittedName>
        <fullName evidence="4">Uncharacterized protein</fullName>
    </submittedName>
</protein>
<accession>A0A914C8G4</accession>
<evidence type="ECO:0000313" key="3">
    <source>
        <dbReference type="Proteomes" id="UP000887540"/>
    </source>
</evidence>
<keyword evidence="3" id="KW-1185">Reference proteome</keyword>